<dbReference type="Gene3D" id="2.60.260.20">
    <property type="entry name" value="Urease metallochaperone UreE, N-terminal domain"/>
    <property type="match status" value="1"/>
</dbReference>
<dbReference type="Proteomes" id="UP000676336">
    <property type="component" value="Unassembled WGS sequence"/>
</dbReference>
<dbReference type="InterPro" id="IPR008971">
    <property type="entry name" value="HSP40/DnaJ_pept-bd"/>
</dbReference>
<sequence length="40" mass="4451">MEDGKKITFSGEGDQEPGLQSGDIVVVLDEKEHSTFKRDK</sequence>
<name>A0A8S2W8T2_9BILA</name>
<evidence type="ECO:0000313" key="3">
    <source>
        <dbReference type="EMBL" id="CAF4420584.1"/>
    </source>
</evidence>
<dbReference type="GO" id="GO:0051082">
    <property type="term" value="F:unfolded protein binding"/>
    <property type="evidence" value="ECO:0007669"/>
    <property type="project" value="InterPro"/>
</dbReference>
<dbReference type="InterPro" id="IPR002939">
    <property type="entry name" value="DnaJ_C"/>
</dbReference>
<evidence type="ECO:0000259" key="2">
    <source>
        <dbReference type="Pfam" id="PF01556"/>
    </source>
</evidence>
<evidence type="ECO:0000313" key="4">
    <source>
        <dbReference type="Proteomes" id="UP000676336"/>
    </source>
</evidence>
<comment type="caution">
    <text evidence="3">The sequence shown here is derived from an EMBL/GenBank/DDBJ whole genome shotgun (WGS) entry which is preliminary data.</text>
</comment>
<proteinExistence type="predicted"/>
<evidence type="ECO:0000256" key="1">
    <source>
        <dbReference type="SAM" id="MobiDB-lite"/>
    </source>
</evidence>
<dbReference type="Pfam" id="PF01556">
    <property type="entry name" value="DnaJ_C"/>
    <property type="match status" value="1"/>
</dbReference>
<protein>
    <recommendedName>
        <fullName evidence="2">Chaperone DnaJ C-terminal domain-containing protein</fullName>
    </recommendedName>
</protein>
<feature type="domain" description="Chaperone DnaJ C-terminal" evidence="2">
    <location>
        <begin position="1"/>
        <end position="39"/>
    </location>
</feature>
<dbReference type="GO" id="GO:0006457">
    <property type="term" value="P:protein folding"/>
    <property type="evidence" value="ECO:0007669"/>
    <property type="project" value="InterPro"/>
</dbReference>
<dbReference type="AlphaFoldDB" id="A0A8S2W8T2"/>
<dbReference type="EMBL" id="CAJOBI010062253">
    <property type="protein sequence ID" value="CAF4420584.1"/>
    <property type="molecule type" value="Genomic_DNA"/>
</dbReference>
<feature type="non-terminal residue" evidence="3">
    <location>
        <position position="40"/>
    </location>
</feature>
<reference evidence="3" key="1">
    <citation type="submission" date="2021-02" db="EMBL/GenBank/DDBJ databases">
        <authorList>
            <person name="Nowell W R."/>
        </authorList>
    </citation>
    <scope>NUCLEOTIDE SEQUENCE</scope>
</reference>
<accession>A0A8S2W8T2</accession>
<dbReference type="SUPFAM" id="SSF49493">
    <property type="entry name" value="HSP40/DnaJ peptide-binding domain"/>
    <property type="match status" value="1"/>
</dbReference>
<organism evidence="3 4">
    <name type="scientific">Rotaria magnacalcarata</name>
    <dbReference type="NCBI Taxonomy" id="392030"/>
    <lineage>
        <taxon>Eukaryota</taxon>
        <taxon>Metazoa</taxon>
        <taxon>Spiralia</taxon>
        <taxon>Gnathifera</taxon>
        <taxon>Rotifera</taxon>
        <taxon>Eurotatoria</taxon>
        <taxon>Bdelloidea</taxon>
        <taxon>Philodinida</taxon>
        <taxon>Philodinidae</taxon>
        <taxon>Rotaria</taxon>
    </lineage>
</organism>
<feature type="region of interest" description="Disordered" evidence="1">
    <location>
        <begin position="1"/>
        <end position="23"/>
    </location>
</feature>
<gene>
    <name evidence="3" type="ORF">SMN809_LOCUS31341</name>
</gene>